<sequence length="167" mass="19609">LCTSCWLCTSCCVLVASCWLRVAGCVKVFRFCRSKCHKGFKRKRNPRRVRWTKSFRRAAGKELTLDNCFEFEKRRNVPVKYDRELWEKTVEAMKRVVEIKSRRQAQFIKNRLSKGKELRAKDDLRLVQKDIHLIQAPHAEKELQLEAKLEVAVRVADTPVAMEENGE</sequence>
<evidence type="ECO:0000256" key="3">
    <source>
        <dbReference type="ARBA" id="ARBA00039784"/>
    </source>
</evidence>
<evidence type="ECO:0000256" key="6">
    <source>
        <dbReference type="SAM" id="SignalP"/>
    </source>
</evidence>
<dbReference type="GO" id="GO:0003735">
    <property type="term" value="F:structural constituent of ribosome"/>
    <property type="evidence" value="ECO:0007669"/>
    <property type="project" value="InterPro"/>
</dbReference>
<dbReference type="KEGG" id="pmrn:116937165"/>
<accession>A0AAJ7SIP9</accession>
<reference evidence="9" key="1">
    <citation type="submission" date="2025-08" db="UniProtKB">
        <authorList>
            <consortium name="RefSeq"/>
        </authorList>
    </citation>
    <scope>IDENTIFICATION</scope>
    <source>
        <tissue evidence="9">Sperm</tissue>
    </source>
</reference>
<evidence type="ECO:0000256" key="1">
    <source>
        <dbReference type="ARBA" id="ARBA00005647"/>
    </source>
</evidence>
<evidence type="ECO:0000313" key="9">
    <source>
        <dbReference type="RefSeq" id="XP_032800143.1"/>
    </source>
</evidence>
<name>A0AAJ7SIP9_PETMA</name>
<dbReference type="Pfam" id="PF01246">
    <property type="entry name" value="Ribosomal_L24e"/>
    <property type="match status" value="1"/>
</dbReference>
<evidence type="ECO:0000259" key="7">
    <source>
        <dbReference type="Pfam" id="PF01246"/>
    </source>
</evidence>
<dbReference type="PANTHER" id="PTHR10792">
    <property type="entry name" value="60S RIBOSOMAL PROTEIN L24"/>
    <property type="match status" value="1"/>
</dbReference>
<keyword evidence="8" id="KW-1185">Reference proteome</keyword>
<dbReference type="SUPFAM" id="SSF57716">
    <property type="entry name" value="Glucocorticoid receptor-like (DNA-binding domain)"/>
    <property type="match status" value="1"/>
</dbReference>
<dbReference type="Proteomes" id="UP001318040">
    <property type="component" value="Unplaced"/>
</dbReference>
<dbReference type="PANTHER" id="PTHR10792:SF8">
    <property type="entry name" value="RIBOSOME BIOGENESIS PROTEIN RLP24-RELATED"/>
    <property type="match status" value="1"/>
</dbReference>
<dbReference type="Gene3D" id="2.30.170.20">
    <property type="entry name" value="Ribosomal protein L24e"/>
    <property type="match status" value="1"/>
</dbReference>
<keyword evidence="6" id="KW-0732">Signal</keyword>
<dbReference type="AlphaFoldDB" id="A0AAJ7SIP9"/>
<feature type="non-terminal residue" evidence="9">
    <location>
        <position position="1"/>
    </location>
</feature>
<dbReference type="GO" id="GO:0042273">
    <property type="term" value="P:ribosomal large subunit biogenesis"/>
    <property type="evidence" value="ECO:0007669"/>
    <property type="project" value="TreeGrafter"/>
</dbReference>
<dbReference type="GO" id="GO:0005730">
    <property type="term" value="C:nucleolus"/>
    <property type="evidence" value="ECO:0007669"/>
    <property type="project" value="TreeGrafter"/>
</dbReference>
<dbReference type="RefSeq" id="XP_032800143.1">
    <property type="nucleotide sequence ID" value="XM_032944252.1"/>
</dbReference>
<gene>
    <name evidence="9" type="primary">RSL24D1</name>
</gene>
<proteinExistence type="inferred from homology"/>
<dbReference type="InterPro" id="IPR038630">
    <property type="entry name" value="L24e/L24_sf"/>
</dbReference>
<dbReference type="InterPro" id="IPR000988">
    <property type="entry name" value="Ribosomal_eL24-rel_N"/>
</dbReference>
<feature type="domain" description="Large ribosomal subunit protein eL24-related N-terminal" evidence="7">
    <location>
        <begin position="27"/>
        <end position="64"/>
    </location>
</feature>
<dbReference type="InterPro" id="IPR056366">
    <property type="entry name" value="Ribosomal_eL24"/>
</dbReference>
<evidence type="ECO:0000313" key="8">
    <source>
        <dbReference type="Proteomes" id="UP001318040"/>
    </source>
</evidence>
<comment type="similarity">
    <text evidence="1">Belongs to the eukaryotic ribosomal protein eL24 family.</text>
</comment>
<evidence type="ECO:0000256" key="4">
    <source>
        <dbReference type="ARBA" id="ARBA00042993"/>
    </source>
</evidence>
<feature type="signal peptide" evidence="6">
    <location>
        <begin position="1"/>
        <end position="25"/>
    </location>
</feature>
<protein>
    <recommendedName>
        <fullName evidence="3">Probable ribosome biogenesis protein RLP24</fullName>
    </recommendedName>
    <alternativeName>
        <fullName evidence="4">Ribosomal L24 domain-containing protein 1</fullName>
    </alternativeName>
</protein>
<comment type="function">
    <text evidence="2">Involved in the biogenesis of the 60S ribosomal subunit. Ensures the docking of GTPBP4/NOG1 to pre-60S particles.</text>
</comment>
<feature type="chain" id="PRO_5042501306" description="Probable ribosome biogenesis protein RLP24" evidence="6">
    <location>
        <begin position="26"/>
        <end position="167"/>
    </location>
</feature>
<evidence type="ECO:0000256" key="5">
    <source>
        <dbReference type="ARBA" id="ARBA00047058"/>
    </source>
</evidence>
<evidence type="ECO:0000256" key="2">
    <source>
        <dbReference type="ARBA" id="ARBA00037035"/>
    </source>
</evidence>
<organism evidence="8 9">
    <name type="scientific">Petromyzon marinus</name>
    <name type="common">Sea lamprey</name>
    <dbReference type="NCBI Taxonomy" id="7757"/>
    <lineage>
        <taxon>Eukaryota</taxon>
        <taxon>Metazoa</taxon>
        <taxon>Chordata</taxon>
        <taxon>Craniata</taxon>
        <taxon>Vertebrata</taxon>
        <taxon>Cyclostomata</taxon>
        <taxon>Hyperoartia</taxon>
        <taxon>Petromyzontiformes</taxon>
        <taxon>Petromyzontidae</taxon>
        <taxon>Petromyzon</taxon>
    </lineage>
</organism>
<comment type="subunit">
    <text evidence="5">Associated with nucleolar and cytoplasmic pre-60S particles. At the end of biogenesis it dissociates from cytoplasmic pre-60S particles and is likely to be exchanged for its ribosomal homolog, RPL24.</text>
</comment>